<proteinExistence type="predicted"/>
<dbReference type="EMBL" id="MT143283">
    <property type="protein sequence ID" value="QJA95068.1"/>
    <property type="molecule type" value="Genomic_DNA"/>
</dbReference>
<sequence>MADEVAKLLRLQSNADKEFKITVRNSVGTPTKFTSQLTGGHTRKGLFIYNASDDASGEVVWGGSDCDTAGMPIPQGALVEIPVLDSVAVDAVASTSVDIYLANTVSGEQCNLRILELA</sequence>
<name>A0A6M3LQC9_9ZZZZ</name>
<reference evidence="1" key="1">
    <citation type="submission" date="2020-03" db="EMBL/GenBank/DDBJ databases">
        <title>The deep terrestrial virosphere.</title>
        <authorList>
            <person name="Holmfeldt K."/>
            <person name="Nilsson E."/>
            <person name="Simone D."/>
            <person name="Lopez-Fernandez M."/>
            <person name="Wu X."/>
            <person name="de Brujin I."/>
            <person name="Lundin D."/>
            <person name="Andersson A."/>
            <person name="Bertilsson S."/>
            <person name="Dopson M."/>
        </authorList>
    </citation>
    <scope>NUCLEOTIDE SEQUENCE</scope>
    <source>
        <strain evidence="1">MM415B03669</strain>
    </source>
</reference>
<dbReference type="AlphaFoldDB" id="A0A6M3LQC9"/>
<organism evidence="1">
    <name type="scientific">viral metagenome</name>
    <dbReference type="NCBI Taxonomy" id="1070528"/>
    <lineage>
        <taxon>unclassified sequences</taxon>
        <taxon>metagenomes</taxon>
        <taxon>organismal metagenomes</taxon>
    </lineage>
</organism>
<evidence type="ECO:0000313" key="1">
    <source>
        <dbReference type="EMBL" id="QJA95068.1"/>
    </source>
</evidence>
<accession>A0A6M3LQC9</accession>
<gene>
    <name evidence="1" type="ORF">MM415B03669_0005</name>
</gene>
<protein>
    <submittedName>
        <fullName evidence="1">Uncharacterized protein</fullName>
    </submittedName>
</protein>